<name>A0ABW5R1L6_9BACL</name>
<dbReference type="EMBL" id="JBHUMY010000016">
    <property type="protein sequence ID" value="MFD2661748.1"/>
    <property type="molecule type" value="Genomic_DNA"/>
</dbReference>
<dbReference type="Proteomes" id="UP001597493">
    <property type="component" value="Unassembled WGS sequence"/>
</dbReference>
<evidence type="ECO:0000313" key="2">
    <source>
        <dbReference type="Proteomes" id="UP001597493"/>
    </source>
</evidence>
<organism evidence="1 2">
    <name type="scientific">Paenibacillus thailandensis</name>
    <dbReference type="NCBI Taxonomy" id="393250"/>
    <lineage>
        <taxon>Bacteria</taxon>
        <taxon>Bacillati</taxon>
        <taxon>Bacillota</taxon>
        <taxon>Bacilli</taxon>
        <taxon>Bacillales</taxon>
        <taxon>Paenibacillaceae</taxon>
        <taxon>Paenibacillus</taxon>
    </lineage>
</organism>
<proteinExistence type="predicted"/>
<reference evidence="2" key="1">
    <citation type="journal article" date="2019" name="Int. J. Syst. Evol. Microbiol.">
        <title>The Global Catalogue of Microorganisms (GCM) 10K type strain sequencing project: providing services to taxonomists for standard genome sequencing and annotation.</title>
        <authorList>
            <consortium name="The Broad Institute Genomics Platform"/>
            <consortium name="The Broad Institute Genome Sequencing Center for Infectious Disease"/>
            <person name="Wu L."/>
            <person name="Ma J."/>
        </authorList>
    </citation>
    <scope>NUCLEOTIDE SEQUENCE [LARGE SCALE GENOMIC DNA]</scope>
    <source>
        <strain evidence="2">TISTR 1827</strain>
    </source>
</reference>
<gene>
    <name evidence="1" type="ORF">ACFSW5_15955</name>
</gene>
<evidence type="ECO:0000313" key="1">
    <source>
        <dbReference type="EMBL" id="MFD2661748.1"/>
    </source>
</evidence>
<keyword evidence="2" id="KW-1185">Reference proteome</keyword>
<sequence length="171" mass="19802">MKRLLLSGAIVFLLLFAFLAGPWLLMYIGLSLTEDPPRPAYAYGEFPFYLEYEVEGQVKIVKDAVIVKHDGFGLSTGSGGKYIKWKQTLASGNKDVVLFQDGDKVKIIHPVRERDYHLEDKLENEDNEFRYIKKEVRKGGRVSINYISEDELFNEYKIRLVEFKYGEPLKK</sequence>
<protein>
    <submittedName>
        <fullName evidence="1">Uncharacterized protein</fullName>
    </submittedName>
</protein>
<accession>A0ABW5R1L6</accession>
<comment type="caution">
    <text evidence="1">The sequence shown here is derived from an EMBL/GenBank/DDBJ whole genome shotgun (WGS) entry which is preliminary data.</text>
</comment>
<dbReference type="RefSeq" id="WP_379274983.1">
    <property type="nucleotide sequence ID" value="NZ_JBHUGT010000012.1"/>
</dbReference>